<dbReference type="InterPro" id="IPR008538">
    <property type="entry name" value="Uma2"/>
</dbReference>
<evidence type="ECO:0000313" key="2">
    <source>
        <dbReference type="EMBL" id="NCJ08267.1"/>
    </source>
</evidence>
<evidence type="ECO:0000259" key="1">
    <source>
        <dbReference type="Pfam" id="PF05685"/>
    </source>
</evidence>
<gene>
    <name evidence="2" type="ORF">GS597_17485</name>
</gene>
<proteinExistence type="predicted"/>
<dbReference type="RefSeq" id="WP_161826742.1">
    <property type="nucleotide sequence ID" value="NZ_WVIC01000046.1"/>
</dbReference>
<dbReference type="SUPFAM" id="SSF52980">
    <property type="entry name" value="Restriction endonuclease-like"/>
    <property type="match status" value="1"/>
</dbReference>
<keyword evidence="3" id="KW-1185">Reference proteome</keyword>
<dbReference type="PANTHER" id="PTHR47152">
    <property type="entry name" value="SLR2084 PROTEIN-RELATED"/>
    <property type="match status" value="1"/>
</dbReference>
<dbReference type="Pfam" id="PF05685">
    <property type="entry name" value="Uma2"/>
    <property type="match status" value="1"/>
</dbReference>
<dbReference type="InterPro" id="IPR012296">
    <property type="entry name" value="Nuclease_put_TT1808"/>
</dbReference>
<name>A0A8K2A2A3_9CYAN</name>
<keyword evidence="2" id="KW-0378">Hydrolase</keyword>
<dbReference type="InterPro" id="IPR011335">
    <property type="entry name" value="Restrct_endonuc-II-like"/>
</dbReference>
<dbReference type="Proteomes" id="UP000607397">
    <property type="component" value="Unassembled WGS sequence"/>
</dbReference>
<feature type="domain" description="Putative restriction endonuclease" evidence="1">
    <location>
        <begin position="26"/>
        <end position="169"/>
    </location>
</feature>
<organism evidence="2 3">
    <name type="scientific">Petrachloros mirabilis ULC683</name>
    <dbReference type="NCBI Taxonomy" id="2781853"/>
    <lineage>
        <taxon>Bacteria</taxon>
        <taxon>Bacillati</taxon>
        <taxon>Cyanobacteriota</taxon>
        <taxon>Cyanophyceae</taxon>
        <taxon>Synechococcales</taxon>
        <taxon>Petrachlorosaceae</taxon>
        <taxon>Petrachloros</taxon>
        <taxon>Petrachloros mirabilis</taxon>
    </lineage>
</organism>
<dbReference type="Gene3D" id="3.90.1570.10">
    <property type="entry name" value="tt1808, chain A"/>
    <property type="match status" value="1"/>
</dbReference>
<dbReference type="PANTHER" id="PTHR47152:SF4">
    <property type="entry name" value="SLR0445 PROTEIN"/>
    <property type="match status" value="1"/>
</dbReference>
<keyword evidence="2" id="KW-0255">Endonuclease</keyword>
<dbReference type="EMBL" id="WVIC01000046">
    <property type="protein sequence ID" value="NCJ08267.1"/>
    <property type="molecule type" value="Genomic_DNA"/>
</dbReference>
<dbReference type="CDD" id="cd06260">
    <property type="entry name" value="DUF820-like"/>
    <property type="match status" value="1"/>
</dbReference>
<sequence length="204" mass="23401">MTFQTLAPDVAQLLPEQRVVLEGVSWQQYELLLATLGNDFPALRLSYLEGTLEIMTTSPSHEELKKMIAMLMEAYFQETRTRFHAIGSATFRKVAKQRGLEPDECYCLGQKKEFPDLAIEVVLSHGLVDKLDIYRGLGVPEVWVWEAGKFSVYHLRNEIYEQVNQSELLPECNIELLANYVRPEEQFDAVMDFREALRTGGLPE</sequence>
<dbReference type="GO" id="GO:0004519">
    <property type="term" value="F:endonuclease activity"/>
    <property type="evidence" value="ECO:0007669"/>
    <property type="project" value="UniProtKB-KW"/>
</dbReference>
<comment type="caution">
    <text evidence="2">The sequence shown here is derived from an EMBL/GenBank/DDBJ whole genome shotgun (WGS) entry which is preliminary data.</text>
</comment>
<protein>
    <submittedName>
        <fullName evidence="2">Uma2 family endonuclease</fullName>
    </submittedName>
</protein>
<reference evidence="2" key="1">
    <citation type="submission" date="2019-12" db="EMBL/GenBank/DDBJ databases">
        <title>High-Quality draft genome sequences of three cyanobacteria isolated from the limestone walls of the Old Cathedral of Coimbra.</title>
        <authorList>
            <person name="Tiago I."/>
            <person name="Soares F."/>
            <person name="Portugal A."/>
        </authorList>
    </citation>
    <scope>NUCLEOTIDE SEQUENCE [LARGE SCALE GENOMIC DNA]</scope>
    <source>
        <strain evidence="2">C</strain>
    </source>
</reference>
<evidence type="ECO:0000313" key="3">
    <source>
        <dbReference type="Proteomes" id="UP000607397"/>
    </source>
</evidence>
<accession>A0A8K2A2A3</accession>
<dbReference type="AlphaFoldDB" id="A0A8K2A2A3"/>
<keyword evidence="2" id="KW-0540">Nuclease</keyword>